<dbReference type="SMART" id="SM00055">
    <property type="entry name" value="FCH"/>
    <property type="match status" value="1"/>
</dbReference>
<evidence type="ECO:0000256" key="5">
    <source>
        <dbReference type="SAM" id="MobiDB-lite"/>
    </source>
</evidence>
<dbReference type="PROSITE" id="PS50002">
    <property type="entry name" value="SH3"/>
    <property type="match status" value="1"/>
</dbReference>
<dbReference type="Pfam" id="PF00611">
    <property type="entry name" value="FCH"/>
    <property type="match status" value="1"/>
</dbReference>
<dbReference type="InterPro" id="IPR001202">
    <property type="entry name" value="WW_dom"/>
</dbReference>
<dbReference type="Gene3D" id="1.20.1270.60">
    <property type="entry name" value="Arfaptin homology (AH) domain/BAR domain"/>
    <property type="match status" value="1"/>
</dbReference>
<dbReference type="SUPFAM" id="SSF103657">
    <property type="entry name" value="BAR/IMD domain-like"/>
    <property type="match status" value="1"/>
</dbReference>
<proteinExistence type="predicted"/>
<dbReference type="RefSeq" id="XP_006813481.1">
    <property type="nucleotide sequence ID" value="XM_006813418.1"/>
</dbReference>
<dbReference type="SUPFAM" id="SSF50044">
    <property type="entry name" value="SH3-domain"/>
    <property type="match status" value="1"/>
</dbReference>
<gene>
    <name evidence="10" type="primary">LOC100375858</name>
</gene>
<dbReference type="InterPro" id="IPR036028">
    <property type="entry name" value="SH3-like_dom_sf"/>
</dbReference>
<dbReference type="Proteomes" id="UP000694865">
    <property type="component" value="Unplaced"/>
</dbReference>
<evidence type="ECO:0000313" key="10">
    <source>
        <dbReference type="RefSeq" id="XP_006813481.1"/>
    </source>
</evidence>
<dbReference type="InterPro" id="IPR001060">
    <property type="entry name" value="FCH_dom"/>
</dbReference>
<evidence type="ECO:0000256" key="2">
    <source>
        <dbReference type="PROSITE-ProRule" id="PRU00192"/>
    </source>
</evidence>
<dbReference type="Pfam" id="PF16623">
    <property type="entry name" value="WW_FCH_linker"/>
    <property type="match status" value="1"/>
</dbReference>
<evidence type="ECO:0000256" key="1">
    <source>
        <dbReference type="ARBA" id="ARBA00022443"/>
    </source>
</evidence>
<dbReference type="SMART" id="SM00326">
    <property type="entry name" value="SH3"/>
    <property type="match status" value="1"/>
</dbReference>
<dbReference type="GeneID" id="100375858"/>
<dbReference type="PROSITE" id="PS01159">
    <property type="entry name" value="WW_DOMAIN_1"/>
    <property type="match status" value="1"/>
</dbReference>
<evidence type="ECO:0000313" key="9">
    <source>
        <dbReference type="Proteomes" id="UP000694865"/>
    </source>
</evidence>
<accession>A0ABM0M0E0</accession>
<feature type="domain" description="WW" evidence="7">
    <location>
        <begin position="96"/>
        <end position="129"/>
    </location>
</feature>
<keyword evidence="9" id="KW-1185">Reference proteome</keyword>
<feature type="region of interest" description="Disordered" evidence="5">
    <location>
        <begin position="139"/>
        <end position="180"/>
    </location>
</feature>
<dbReference type="InterPro" id="IPR036020">
    <property type="entry name" value="WW_dom_sf"/>
</dbReference>
<protein>
    <submittedName>
        <fullName evidence="10">Growth arrest-specific protein 7-like</fullName>
    </submittedName>
</protein>
<evidence type="ECO:0000259" key="6">
    <source>
        <dbReference type="PROSITE" id="PS50002"/>
    </source>
</evidence>
<feature type="domain" description="F-BAR" evidence="8">
    <location>
        <begin position="209"/>
        <end position="458"/>
    </location>
</feature>
<keyword evidence="3 4" id="KW-0175">Coiled coil</keyword>
<keyword evidence="1 2" id="KW-0728">SH3 domain</keyword>
<feature type="compositionally biased region" description="Pro residues" evidence="5">
    <location>
        <begin position="150"/>
        <end position="170"/>
    </location>
</feature>
<feature type="coiled-coil region" evidence="4">
    <location>
        <begin position="315"/>
        <end position="360"/>
    </location>
</feature>
<feature type="domain" description="SH3" evidence="6">
    <location>
        <begin position="25"/>
        <end position="86"/>
    </location>
</feature>
<dbReference type="PROSITE" id="PS51741">
    <property type="entry name" value="F_BAR"/>
    <property type="match status" value="1"/>
</dbReference>
<dbReference type="Pfam" id="PF00018">
    <property type="entry name" value="SH3_1"/>
    <property type="match status" value="1"/>
</dbReference>
<dbReference type="InterPro" id="IPR027267">
    <property type="entry name" value="AH/BAR_dom_sf"/>
</dbReference>
<dbReference type="PROSITE" id="PS50020">
    <property type="entry name" value="WW_DOMAIN_2"/>
    <property type="match status" value="1"/>
</dbReference>
<evidence type="ECO:0000259" key="7">
    <source>
        <dbReference type="PROSITE" id="PS50020"/>
    </source>
</evidence>
<organism evidence="9 10">
    <name type="scientific">Saccoglossus kowalevskii</name>
    <name type="common">Acorn worm</name>
    <dbReference type="NCBI Taxonomy" id="10224"/>
    <lineage>
        <taxon>Eukaryota</taxon>
        <taxon>Metazoa</taxon>
        <taxon>Hemichordata</taxon>
        <taxon>Enteropneusta</taxon>
        <taxon>Harrimaniidae</taxon>
        <taxon>Saccoglossus</taxon>
    </lineage>
</organism>
<evidence type="ECO:0000259" key="8">
    <source>
        <dbReference type="PROSITE" id="PS51741"/>
    </source>
</evidence>
<dbReference type="Gene3D" id="2.20.70.10">
    <property type="match status" value="1"/>
</dbReference>
<dbReference type="SMART" id="SM00456">
    <property type="entry name" value="WW"/>
    <property type="match status" value="1"/>
</dbReference>
<evidence type="ECO:0000256" key="4">
    <source>
        <dbReference type="SAM" id="Coils"/>
    </source>
</evidence>
<dbReference type="PRINTS" id="PR00452">
    <property type="entry name" value="SH3DOMAIN"/>
</dbReference>
<dbReference type="CDD" id="cd00201">
    <property type="entry name" value="WW"/>
    <property type="match status" value="1"/>
</dbReference>
<dbReference type="PANTHER" id="PTHR23065">
    <property type="entry name" value="PROLINE-SERINE-THREONINE PHOSPHATASE INTERACTING PROTEIN 1"/>
    <property type="match status" value="1"/>
</dbReference>
<dbReference type="Gene3D" id="2.30.30.40">
    <property type="entry name" value="SH3 Domains"/>
    <property type="match status" value="1"/>
</dbReference>
<sequence length="479" mass="55414">MHESLAASRWRYGHISCSIYKLNMEMNEFCVSLYAYKGEEQEDALTFNPGEKITLLEKPDGGWWRGTKGGSVNGWFPASYVKIETPSPIISRHSKTDLPSDWTIYQSPEGKPYYVHQVTRETRWEPPVEMMPDITRETDVCNENNEPDNKPPLPSNPEVSPPASPAPAPPENSTNQNKPNTVINKQFIINNLTFPHPDTLKDQSLLKPDEFSYCDYFWADREDQSGFSILHNKHHLGKIVSKEMAELFKERAAIEEMYAKSLLKLSQSQFGAREEGTVKESWNRIKLSLSEEAEIHRQFATKLREEVEKPLLAYKDVLKKEMKKMEQQMTDERKQLANKMQAIEKSKQKLEDRKKDLEIKQSSPTATKAEFEKAKKKTVQSGDELSKNIDAYNTTQDQWFQDMITFTIELEKIEVNRINMVKAQHEKYFNLRNDRDALSQKILEGVIGMINKIDFVKDRESYVKAYTTGCLRPVKLKLT</sequence>
<dbReference type="Pfam" id="PF00397">
    <property type="entry name" value="WW"/>
    <property type="match status" value="1"/>
</dbReference>
<name>A0ABM0M0E0_SACKO</name>
<evidence type="ECO:0000256" key="3">
    <source>
        <dbReference type="PROSITE-ProRule" id="PRU01077"/>
    </source>
</evidence>
<dbReference type="SUPFAM" id="SSF51045">
    <property type="entry name" value="WW domain"/>
    <property type="match status" value="1"/>
</dbReference>
<dbReference type="PANTHER" id="PTHR23065:SF57">
    <property type="entry name" value="GROWTH ARREST-SPECIFIC PROTEIN 7"/>
    <property type="match status" value="1"/>
</dbReference>
<reference evidence="10" key="1">
    <citation type="submission" date="2025-08" db="UniProtKB">
        <authorList>
            <consortium name="RefSeq"/>
        </authorList>
    </citation>
    <scope>IDENTIFICATION</scope>
    <source>
        <tissue evidence="10">Testes</tissue>
    </source>
</reference>
<dbReference type="InterPro" id="IPR031160">
    <property type="entry name" value="F_BAR_dom"/>
</dbReference>
<dbReference type="InterPro" id="IPR001452">
    <property type="entry name" value="SH3_domain"/>
</dbReference>